<evidence type="ECO:0000256" key="3">
    <source>
        <dbReference type="ARBA" id="ARBA00022454"/>
    </source>
</evidence>
<feature type="region of interest" description="Disordered" evidence="6">
    <location>
        <begin position="105"/>
        <end position="125"/>
    </location>
</feature>
<evidence type="ECO:0000256" key="1">
    <source>
        <dbReference type="ARBA" id="ARBA00004123"/>
    </source>
</evidence>
<proteinExistence type="predicted"/>
<name>G0UWD3_TRYCI</name>
<dbReference type="InterPro" id="IPR036570">
    <property type="entry name" value="HORMA_dom_sf"/>
</dbReference>
<protein>
    <submittedName>
        <fullName evidence="8">Uncharacterized protein TCIL3000_10_4620</fullName>
    </submittedName>
</protein>
<dbReference type="Pfam" id="PF02301">
    <property type="entry name" value="HORMA"/>
    <property type="match status" value="1"/>
</dbReference>
<evidence type="ECO:0000256" key="5">
    <source>
        <dbReference type="ARBA" id="ARBA00023254"/>
    </source>
</evidence>
<dbReference type="AlphaFoldDB" id="G0UWD3"/>
<keyword evidence="3" id="KW-0158">Chromosome</keyword>
<dbReference type="InterPro" id="IPR051294">
    <property type="entry name" value="HORMA_MeioticProgression"/>
</dbReference>
<gene>
    <name evidence="8" type="ORF">TCIL3000_10_4620</name>
</gene>
<evidence type="ECO:0000313" key="8">
    <source>
        <dbReference type="EMBL" id="CCC93699.1"/>
    </source>
</evidence>
<dbReference type="PANTHER" id="PTHR48225">
    <property type="entry name" value="HORMA DOMAIN-CONTAINING PROTEIN 1"/>
    <property type="match status" value="1"/>
</dbReference>
<evidence type="ECO:0000256" key="4">
    <source>
        <dbReference type="ARBA" id="ARBA00023242"/>
    </source>
</evidence>
<dbReference type="GO" id="GO:0005694">
    <property type="term" value="C:chromosome"/>
    <property type="evidence" value="ECO:0007669"/>
    <property type="project" value="UniProtKB-SubCell"/>
</dbReference>
<dbReference type="PROSITE" id="PS50815">
    <property type="entry name" value="HORMA"/>
    <property type="match status" value="1"/>
</dbReference>
<evidence type="ECO:0000256" key="6">
    <source>
        <dbReference type="SAM" id="MobiDB-lite"/>
    </source>
</evidence>
<reference evidence="8" key="1">
    <citation type="journal article" date="2012" name="Proc. Natl. Acad. Sci. U.S.A.">
        <title>Antigenic diversity is generated by distinct evolutionary mechanisms in African trypanosome species.</title>
        <authorList>
            <person name="Jackson A.P."/>
            <person name="Berry A."/>
            <person name="Aslett M."/>
            <person name="Allison H.C."/>
            <person name="Burton P."/>
            <person name="Vavrova-Anderson J."/>
            <person name="Brown R."/>
            <person name="Browne H."/>
            <person name="Corton N."/>
            <person name="Hauser H."/>
            <person name="Gamble J."/>
            <person name="Gilderthorp R."/>
            <person name="Marcello L."/>
            <person name="McQuillan J."/>
            <person name="Otto T.D."/>
            <person name="Quail M.A."/>
            <person name="Sanders M.J."/>
            <person name="van Tonder A."/>
            <person name="Ginger M.L."/>
            <person name="Field M.C."/>
            <person name="Barry J.D."/>
            <person name="Hertz-Fowler C."/>
            <person name="Berriman M."/>
        </authorList>
    </citation>
    <scope>NUCLEOTIDE SEQUENCE</scope>
    <source>
        <strain evidence="8">IL3000</strain>
    </source>
</reference>
<comment type="subcellular location">
    <subcellularLocation>
        <location evidence="2">Chromosome</location>
    </subcellularLocation>
    <subcellularLocation>
        <location evidence="1">Nucleus</location>
    </subcellularLocation>
</comment>
<feature type="compositionally biased region" description="Basic and acidic residues" evidence="6">
    <location>
        <begin position="105"/>
        <end position="119"/>
    </location>
</feature>
<accession>G0UWD3</accession>
<evidence type="ECO:0000256" key="2">
    <source>
        <dbReference type="ARBA" id="ARBA00004286"/>
    </source>
</evidence>
<dbReference type="VEuPathDB" id="TriTrypDB:TcIL3000_10_4620"/>
<dbReference type="PANTHER" id="PTHR48225:SF7">
    <property type="entry name" value="MEIOSIS-SPECIFIC PROTEIN HOP1"/>
    <property type="match status" value="1"/>
</dbReference>
<sequence length="260" mass="28561">MEVVEGLPPLVCEHVLSMQLMYYDNITPLTYEPPFFAPASKHILDINPQGQKSSIDIATLDTGHHVLSVTIKHPFFEQLRSHLSASTTGCERARSLTDVCSSRKKEESAAVRSEKEGKKGPPATVFHVGSNGGTLRSVEVAFLVFASFVVTKSPVVGRGRVTTREIEEYLRVSCPLEIQMEDVKHMMHQLEERGVVTPETSFEWSVSAPKSSEIAKVVIAEPDVVPLLSAQTRVELQRLTGGPGKARVSAAKSSRKRVRA</sequence>
<evidence type="ECO:0000259" key="7">
    <source>
        <dbReference type="PROSITE" id="PS50815"/>
    </source>
</evidence>
<feature type="region of interest" description="Disordered" evidence="6">
    <location>
        <begin position="241"/>
        <end position="260"/>
    </location>
</feature>
<feature type="domain" description="HORMA" evidence="7">
    <location>
        <begin position="1"/>
        <end position="71"/>
    </location>
</feature>
<dbReference type="Gene3D" id="3.30.900.10">
    <property type="entry name" value="HORMA domain"/>
    <property type="match status" value="1"/>
</dbReference>
<keyword evidence="4" id="KW-0539">Nucleus</keyword>
<keyword evidence="5" id="KW-0469">Meiosis</keyword>
<dbReference type="EMBL" id="HE575323">
    <property type="protein sequence ID" value="CCC93699.1"/>
    <property type="molecule type" value="Genomic_DNA"/>
</dbReference>
<dbReference type="GO" id="GO:0005634">
    <property type="term" value="C:nucleus"/>
    <property type="evidence" value="ECO:0007669"/>
    <property type="project" value="UniProtKB-SubCell"/>
</dbReference>
<dbReference type="GO" id="GO:0051321">
    <property type="term" value="P:meiotic cell cycle"/>
    <property type="evidence" value="ECO:0007669"/>
    <property type="project" value="UniProtKB-KW"/>
</dbReference>
<organism evidence="8">
    <name type="scientific">Trypanosoma congolense (strain IL3000)</name>
    <dbReference type="NCBI Taxonomy" id="1068625"/>
    <lineage>
        <taxon>Eukaryota</taxon>
        <taxon>Discoba</taxon>
        <taxon>Euglenozoa</taxon>
        <taxon>Kinetoplastea</taxon>
        <taxon>Metakinetoplastina</taxon>
        <taxon>Trypanosomatida</taxon>
        <taxon>Trypanosomatidae</taxon>
        <taxon>Trypanosoma</taxon>
        <taxon>Nannomonas</taxon>
    </lineage>
</organism>
<dbReference type="InterPro" id="IPR003511">
    <property type="entry name" value="HORMA_dom"/>
</dbReference>